<feature type="compositionally biased region" description="Basic residues" evidence="1">
    <location>
        <begin position="297"/>
        <end position="307"/>
    </location>
</feature>
<accession>A0A8H5G1W3</accession>
<name>A0A8H5G1W3_9AGAR</name>
<sequence>MSPSLPAEVLELVFTCLNDDNDIDALRACSLVSSGFLPVARSLLFSHVFLLPEPRQLAPRSCSLAPHAPPRTEELIYVGPRSKSLSPYVPITRTSPAAQRRPEFEPNSGNACVKLLRLLIMSPSIAYYIKRVSVIDGRLFPISNPSFQRGDTLFSLLGPNDTQSSRYFQIRDQLNGSQWFLSTPPRILYSLFEHLNIRAFDLVFQDGPKVSWDLIPRDVRRALNYLFTSPSLSALELRRVSWDTPASLREFTGTLSQGSIRNLTLHNVKLLSTAFGSERERSLRHNYDQLPSPRPQSHQHRPYRSRGRSPTPRSDSLPIHTPQAQAHPLNHQQNPFEPRDYVQPSPVPHAKPNHTPRNSSQNQNQTLLHAHARMMSTSSSPFTIHQQHLHVHCYENVDAESDTALRLDSLGITGSSFSDLAPPQDPDSSRATLDLLRVLLLSPSSETLPCQMSDVDLGHGLEAHNRGQQAPGRSSYGFCASTNYSSKPDCGSSGESKGSLVDPNTLKRLSIPDVEFNHLPELIDILSRSCSVLRGSRLEELALGDRLLGLGPTLLRPTTSSTRPQNNNLVIDFSSFQNLQSLKFGAYILPTSVQQPPQTHVSRAVLLESLSLSSLAVSPSAQTTSSERPSQLAQVLQTLPQSLETLSVELAIDKSSITIHDNIYTGSTQFVEDEIREIADLLRSTQGRRPRTRIKVSTRFISSSCPSGFSTMSSAFGSGLNGGNCGLRGRGRGRANGRVFSSSTRNGNDCGVQGGVVLGSKSGTDQDGISDMKTWAENVFYGLNFEVFQCP</sequence>
<feature type="region of interest" description="Disordered" evidence="1">
    <location>
        <begin position="286"/>
        <end position="363"/>
    </location>
</feature>
<reference evidence="2 3" key="1">
    <citation type="journal article" date="2020" name="ISME J.">
        <title>Uncovering the hidden diversity of litter-decomposition mechanisms in mushroom-forming fungi.</title>
        <authorList>
            <person name="Floudas D."/>
            <person name="Bentzer J."/>
            <person name="Ahren D."/>
            <person name="Johansson T."/>
            <person name="Persson P."/>
            <person name="Tunlid A."/>
        </authorList>
    </citation>
    <scope>NUCLEOTIDE SEQUENCE [LARGE SCALE GENOMIC DNA]</scope>
    <source>
        <strain evidence="2 3">CBS 146.42</strain>
    </source>
</reference>
<dbReference type="AlphaFoldDB" id="A0A8H5G1W3"/>
<evidence type="ECO:0000256" key="1">
    <source>
        <dbReference type="SAM" id="MobiDB-lite"/>
    </source>
</evidence>
<dbReference type="OrthoDB" id="2823776at2759"/>
<evidence type="ECO:0008006" key="4">
    <source>
        <dbReference type="Google" id="ProtNLM"/>
    </source>
</evidence>
<organism evidence="2 3">
    <name type="scientific">Leucocoprinus leucothites</name>
    <dbReference type="NCBI Taxonomy" id="201217"/>
    <lineage>
        <taxon>Eukaryota</taxon>
        <taxon>Fungi</taxon>
        <taxon>Dikarya</taxon>
        <taxon>Basidiomycota</taxon>
        <taxon>Agaricomycotina</taxon>
        <taxon>Agaricomycetes</taxon>
        <taxon>Agaricomycetidae</taxon>
        <taxon>Agaricales</taxon>
        <taxon>Agaricineae</taxon>
        <taxon>Agaricaceae</taxon>
        <taxon>Leucocoprinus</taxon>
    </lineage>
</organism>
<evidence type="ECO:0000313" key="2">
    <source>
        <dbReference type="EMBL" id="KAF5356790.1"/>
    </source>
</evidence>
<protein>
    <recommendedName>
        <fullName evidence="4">F-box domain-containing protein</fullName>
    </recommendedName>
</protein>
<evidence type="ECO:0000313" key="3">
    <source>
        <dbReference type="Proteomes" id="UP000559027"/>
    </source>
</evidence>
<gene>
    <name evidence="2" type="ORF">D9756_006762</name>
</gene>
<proteinExistence type="predicted"/>
<keyword evidence="3" id="KW-1185">Reference proteome</keyword>
<comment type="caution">
    <text evidence="2">The sequence shown here is derived from an EMBL/GenBank/DDBJ whole genome shotgun (WGS) entry which is preliminary data.</text>
</comment>
<dbReference type="Proteomes" id="UP000559027">
    <property type="component" value="Unassembled WGS sequence"/>
</dbReference>
<dbReference type="EMBL" id="JAACJO010000006">
    <property type="protein sequence ID" value="KAF5356790.1"/>
    <property type="molecule type" value="Genomic_DNA"/>
</dbReference>